<protein>
    <submittedName>
        <fullName evidence="4">Simple sugar transport system ATP-binding protein</fullName>
    </submittedName>
</protein>
<dbReference type="AlphaFoldDB" id="A0A840IJD7"/>
<reference evidence="4 5" key="1">
    <citation type="submission" date="2020-08" db="EMBL/GenBank/DDBJ databases">
        <title>Genomic Encyclopedia of Archaeal and Bacterial Type Strains, Phase II (KMG-II): from individual species to whole genera.</title>
        <authorList>
            <person name="Goeker M."/>
        </authorList>
    </citation>
    <scope>NUCLEOTIDE SEQUENCE [LARGE SCALE GENOMIC DNA]</scope>
    <source>
        <strain evidence="4 5">DSM 23288</strain>
    </source>
</reference>
<dbReference type="Proteomes" id="UP000585272">
    <property type="component" value="Unassembled WGS sequence"/>
</dbReference>
<dbReference type="CDD" id="cd03216">
    <property type="entry name" value="ABC_Carb_Monos_I"/>
    <property type="match status" value="1"/>
</dbReference>
<gene>
    <name evidence="4" type="ORF">BDZ31_004467</name>
</gene>
<dbReference type="SMART" id="SM00382">
    <property type="entry name" value="AAA"/>
    <property type="match status" value="1"/>
</dbReference>
<keyword evidence="5" id="KW-1185">Reference proteome</keyword>
<dbReference type="GO" id="GO:0005524">
    <property type="term" value="F:ATP binding"/>
    <property type="evidence" value="ECO:0007669"/>
    <property type="project" value="UniProtKB-KW"/>
</dbReference>
<dbReference type="PROSITE" id="PS50893">
    <property type="entry name" value="ABC_TRANSPORTER_2"/>
    <property type="match status" value="1"/>
</dbReference>
<evidence type="ECO:0000313" key="5">
    <source>
        <dbReference type="Proteomes" id="UP000585272"/>
    </source>
</evidence>
<evidence type="ECO:0000313" key="4">
    <source>
        <dbReference type="EMBL" id="MBB4664849.1"/>
    </source>
</evidence>
<evidence type="ECO:0000256" key="1">
    <source>
        <dbReference type="ARBA" id="ARBA00022741"/>
    </source>
</evidence>
<keyword evidence="2 4" id="KW-0067">ATP-binding</keyword>
<dbReference type="InterPro" id="IPR050107">
    <property type="entry name" value="ABC_carbohydrate_import_ATPase"/>
</dbReference>
<dbReference type="PANTHER" id="PTHR43790">
    <property type="entry name" value="CARBOHYDRATE TRANSPORT ATP-BINDING PROTEIN MG119-RELATED"/>
    <property type="match status" value="1"/>
</dbReference>
<dbReference type="InterPro" id="IPR003439">
    <property type="entry name" value="ABC_transporter-like_ATP-bd"/>
</dbReference>
<comment type="caution">
    <text evidence="4">The sequence shown here is derived from an EMBL/GenBank/DDBJ whole genome shotgun (WGS) entry which is preliminary data.</text>
</comment>
<keyword evidence="1" id="KW-0547">Nucleotide-binding</keyword>
<dbReference type="InterPro" id="IPR027417">
    <property type="entry name" value="P-loop_NTPase"/>
</dbReference>
<evidence type="ECO:0000259" key="3">
    <source>
        <dbReference type="PROSITE" id="PS50893"/>
    </source>
</evidence>
<dbReference type="SUPFAM" id="SSF52540">
    <property type="entry name" value="P-loop containing nucleoside triphosphate hydrolases"/>
    <property type="match status" value="1"/>
</dbReference>
<accession>A0A840IJD7</accession>
<dbReference type="RefSeq" id="WP_183345256.1">
    <property type="nucleotide sequence ID" value="NZ_JACHNU010000009.1"/>
</dbReference>
<dbReference type="PANTHER" id="PTHR43790:SF8">
    <property type="entry name" value="SUGAR ABC TRANSPORTER ATP-BINDING PROTEIN"/>
    <property type="match status" value="1"/>
</dbReference>
<proteinExistence type="predicted"/>
<dbReference type="EMBL" id="JACHNU010000009">
    <property type="protein sequence ID" value="MBB4664849.1"/>
    <property type="molecule type" value="Genomic_DNA"/>
</dbReference>
<sequence>MSTAAGEVVLEARGLRKHYGPVVAAAGMDLEIRRGEVMALVGDNGAGKSTLVKMLSGAIRPDAGEIVHRGRAIQLHGPHDARERGIETTYQDLALAPNRDVIANLYLGREIVRGGLLKPLGILDRREMTRRATDQLSRLGVRLPALTGTPVGRMSGGQQQGVAVARAASWATDVLFMDEPTAALGVRQSEAVLQVARRIAQSGVGVVLITHIMPHVMEVADRVVVLRHGRKVADMTAAELRQDRLIALMAGYEEGEAA</sequence>
<name>A0A840IJD7_9ACTN</name>
<evidence type="ECO:0000256" key="2">
    <source>
        <dbReference type="ARBA" id="ARBA00022840"/>
    </source>
</evidence>
<dbReference type="Pfam" id="PF00005">
    <property type="entry name" value="ABC_tran"/>
    <property type="match status" value="1"/>
</dbReference>
<organism evidence="4 5">
    <name type="scientific">Conexibacter arvalis</name>
    <dbReference type="NCBI Taxonomy" id="912552"/>
    <lineage>
        <taxon>Bacteria</taxon>
        <taxon>Bacillati</taxon>
        <taxon>Actinomycetota</taxon>
        <taxon>Thermoleophilia</taxon>
        <taxon>Solirubrobacterales</taxon>
        <taxon>Conexibacteraceae</taxon>
        <taxon>Conexibacter</taxon>
    </lineage>
</organism>
<feature type="domain" description="ABC transporter" evidence="3">
    <location>
        <begin position="10"/>
        <end position="253"/>
    </location>
</feature>
<dbReference type="Gene3D" id="3.40.50.300">
    <property type="entry name" value="P-loop containing nucleotide triphosphate hydrolases"/>
    <property type="match status" value="1"/>
</dbReference>
<keyword evidence="4" id="KW-0762">Sugar transport</keyword>
<dbReference type="GO" id="GO:0016887">
    <property type="term" value="F:ATP hydrolysis activity"/>
    <property type="evidence" value="ECO:0007669"/>
    <property type="project" value="InterPro"/>
</dbReference>
<keyword evidence="4" id="KW-0813">Transport</keyword>
<dbReference type="InterPro" id="IPR003593">
    <property type="entry name" value="AAA+_ATPase"/>
</dbReference>